<dbReference type="Pfam" id="PF01758">
    <property type="entry name" value="SBF"/>
    <property type="match status" value="1"/>
</dbReference>
<dbReference type="InterPro" id="IPR002657">
    <property type="entry name" value="BilAc:Na_symport/Acr3"/>
</dbReference>
<comment type="similarity">
    <text evidence="2">Belongs to the bile acid:sodium symporter (BASS) (TC 2.A.28) family.</text>
</comment>
<keyword evidence="4" id="KW-0813">Transport</keyword>
<organism evidence="9 10">
    <name type="scientific">Elysia chlorotica</name>
    <name type="common">Eastern emerald elysia</name>
    <name type="synonym">Sea slug</name>
    <dbReference type="NCBI Taxonomy" id="188477"/>
    <lineage>
        <taxon>Eukaryota</taxon>
        <taxon>Metazoa</taxon>
        <taxon>Spiralia</taxon>
        <taxon>Lophotrochozoa</taxon>
        <taxon>Mollusca</taxon>
        <taxon>Gastropoda</taxon>
        <taxon>Heterobranchia</taxon>
        <taxon>Euthyneura</taxon>
        <taxon>Panpulmonata</taxon>
        <taxon>Sacoglossa</taxon>
        <taxon>Placobranchoidea</taxon>
        <taxon>Plakobranchidae</taxon>
        <taxon>Elysia</taxon>
    </lineage>
</organism>
<dbReference type="Proteomes" id="UP000271974">
    <property type="component" value="Unassembled WGS sequence"/>
</dbReference>
<proteinExistence type="inferred from homology"/>
<dbReference type="PANTHER" id="PTHR10361">
    <property type="entry name" value="SODIUM-BILE ACID COTRANSPORTER"/>
    <property type="match status" value="1"/>
</dbReference>
<evidence type="ECO:0000313" key="9">
    <source>
        <dbReference type="EMBL" id="RUS84831.1"/>
    </source>
</evidence>
<dbReference type="STRING" id="188477.A0A3S0ZSL7"/>
<dbReference type="GO" id="GO:0015293">
    <property type="term" value="F:symporter activity"/>
    <property type="evidence" value="ECO:0007669"/>
    <property type="project" value="UniProtKB-KW"/>
</dbReference>
<dbReference type="PANTHER" id="PTHR10361:SF28">
    <property type="entry name" value="P3 PROTEIN-RELATED"/>
    <property type="match status" value="1"/>
</dbReference>
<sequence>IGYAVVELSDLTTGVKLGLLALSCSPGGAGSNAYAYLLGGDVSLSLTMTIVSTTMALVLLPLWLFTLGSHIINEKNNKIHIPYHIIMGALVGIIVPCIAGIYIRRRHPRLAQFLVASIKYLMVLFVVLVGTAGVWLNWFVFQLMAPKVLLASALIPYIGFFLGGLFALVMGQSKKSIVTIAVETGIQNNGVPIVMMRLSLTGPERDTSIVGPIASAILSTQPLLLAVFVLHCMKKCEWPAREVDLEGVPEDHPEEVEQGNKSSGADAPEIKNDEQQGTSIKSNLSTVILDVNSIQRIRSSS</sequence>
<accession>A0A3S0ZSL7</accession>
<comment type="caution">
    <text evidence="9">The sequence shown here is derived from an EMBL/GenBank/DDBJ whole genome shotgun (WGS) entry which is preliminary data.</text>
</comment>
<evidence type="ECO:0000313" key="10">
    <source>
        <dbReference type="Proteomes" id="UP000271974"/>
    </source>
</evidence>
<keyword evidence="6 8" id="KW-0472">Membrane</keyword>
<name>A0A3S0ZSL7_ELYCH</name>
<dbReference type="GO" id="GO:0016020">
    <property type="term" value="C:membrane"/>
    <property type="evidence" value="ECO:0007669"/>
    <property type="project" value="UniProtKB-SubCell"/>
</dbReference>
<evidence type="ECO:0000256" key="1">
    <source>
        <dbReference type="ARBA" id="ARBA00004141"/>
    </source>
</evidence>
<evidence type="ECO:0000256" key="6">
    <source>
        <dbReference type="ARBA" id="ARBA00023136"/>
    </source>
</evidence>
<gene>
    <name evidence="9" type="ORF">EGW08_007372</name>
</gene>
<feature type="transmembrane region" description="Helical" evidence="8">
    <location>
        <begin position="17"/>
        <end position="37"/>
    </location>
</feature>
<feature type="transmembrane region" description="Helical" evidence="8">
    <location>
        <begin position="110"/>
        <end position="136"/>
    </location>
</feature>
<feature type="transmembrane region" description="Helical" evidence="8">
    <location>
        <begin position="148"/>
        <end position="169"/>
    </location>
</feature>
<keyword evidence="5 8" id="KW-1133">Transmembrane helix</keyword>
<dbReference type="Gene3D" id="1.20.1530.20">
    <property type="match status" value="1"/>
</dbReference>
<evidence type="ECO:0000256" key="2">
    <source>
        <dbReference type="ARBA" id="ARBA00006528"/>
    </source>
</evidence>
<feature type="transmembrane region" description="Helical" evidence="8">
    <location>
        <begin position="85"/>
        <end position="103"/>
    </location>
</feature>
<evidence type="ECO:0000256" key="5">
    <source>
        <dbReference type="ARBA" id="ARBA00022989"/>
    </source>
</evidence>
<feature type="region of interest" description="Disordered" evidence="7">
    <location>
        <begin position="250"/>
        <end position="279"/>
    </location>
</feature>
<dbReference type="InterPro" id="IPR004710">
    <property type="entry name" value="Bilac:Na_transpt"/>
</dbReference>
<evidence type="ECO:0000256" key="3">
    <source>
        <dbReference type="ARBA" id="ARBA00022692"/>
    </source>
</evidence>
<keyword evidence="10" id="KW-1185">Reference proteome</keyword>
<comment type="subcellular location">
    <subcellularLocation>
        <location evidence="1">Membrane</location>
        <topology evidence="1">Multi-pass membrane protein</topology>
    </subcellularLocation>
</comment>
<feature type="transmembrane region" description="Helical" evidence="8">
    <location>
        <begin position="44"/>
        <end position="65"/>
    </location>
</feature>
<keyword evidence="3 8" id="KW-0812">Transmembrane</keyword>
<feature type="non-terminal residue" evidence="9">
    <location>
        <position position="1"/>
    </location>
</feature>
<evidence type="ECO:0000256" key="4">
    <source>
        <dbReference type="ARBA" id="ARBA00022847"/>
    </source>
</evidence>
<dbReference type="OrthoDB" id="203097at2759"/>
<keyword evidence="4" id="KW-0769">Symport</keyword>
<evidence type="ECO:0000256" key="7">
    <source>
        <dbReference type="SAM" id="MobiDB-lite"/>
    </source>
</evidence>
<reference evidence="9 10" key="1">
    <citation type="submission" date="2019-01" db="EMBL/GenBank/DDBJ databases">
        <title>A draft genome assembly of the solar-powered sea slug Elysia chlorotica.</title>
        <authorList>
            <person name="Cai H."/>
            <person name="Li Q."/>
            <person name="Fang X."/>
            <person name="Li J."/>
            <person name="Curtis N.E."/>
            <person name="Altenburger A."/>
            <person name="Shibata T."/>
            <person name="Feng M."/>
            <person name="Maeda T."/>
            <person name="Schwartz J.A."/>
            <person name="Shigenobu S."/>
            <person name="Lundholm N."/>
            <person name="Nishiyama T."/>
            <person name="Yang H."/>
            <person name="Hasebe M."/>
            <person name="Li S."/>
            <person name="Pierce S.K."/>
            <person name="Wang J."/>
        </authorList>
    </citation>
    <scope>NUCLEOTIDE SEQUENCE [LARGE SCALE GENOMIC DNA]</scope>
    <source>
        <strain evidence="9">EC2010</strain>
        <tissue evidence="9">Whole organism of an adult</tissue>
    </source>
</reference>
<feature type="non-terminal residue" evidence="9">
    <location>
        <position position="301"/>
    </location>
</feature>
<evidence type="ECO:0000256" key="8">
    <source>
        <dbReference type="SAM" id="Phobius"/>
    </source>
</evidence>
<protein>
    <submittedName>
        <fullName evidence="9">Uncharacterized protein</fullName>
    </submittedName>
</protein>
<dbReference type="AlphaFoldDB" id="A0A3S0ZSL7"/>
<dbReference type="InterPro" id="IPR038770">
    <property type="entry name" value="Na+/solute_symporter_sf"/>
</dbReference>
<dbReference type="EMBL" id="RQTK01000191">
    <property type="protein sequence ID" value="RUS84831.1"/>
    <property type="molecule type" value="Genomic_DNA"/>
</dbReference>